<dbReference type="GO" id="GO:0004300">
    <property type="term" value="F:enoyl-CoA hydratase activity"/>
    <property type="evidence" value="ECO:0007669"/>
    <property type="project" value="UniProtKB-EC"/>
</dbReference>
<comment type="caution">
    <text evidence="2">The sequence shown here is derived from an EMBL/GenBank/DDBJ whole genome shotgun (WGS) entry which is preliminary data.</text>
</comment>
<dbReference type="Pfam" id="PF00378">
    <property type="entry name" value="ECH_1"/>
    <property type="match status" value="1"/>
</dbReference>
<organism evidence="2 3">
    <name type="scientific">Pseudohalioglobus lutimaris</name>
    <dbReference type="NCBI Taxonomy" id="1737061"/>
    <lineage>
        <taxon>Bacteria</taxon>
        <taxon>Pseudomonadati</taxon>
        <taxon>Pseudomonadota</taxon>
        <taxon>Gammaproteobacteria</taxon>
        <taxon>Cellvibrionales</taxon>
        <taxon>Halieaceae</taxon>
        <taxon>Pseudohalioglobus</taxon>
    </lineage>
</organism>
<dbReference type="PANTHER" id="PTHR43802">
    <property type="entry name" value="ENOYL-COA HYDRATASE"/>
    <property type="match status" value="1"/>
</dbReference>
<name>A0A2N5WYC8_9GAMM</name>
<dbReference type="InterPro" id="IPR014748">
    <property type="entry name" value="Enoyl-CoA_hydra_C"/>
</dbReference>
<dbReference type="InterPro" id="IPR001753">
    <property type="entry name" value="Enoyl-CoA_hydra/iso"/>
</dbReference>
<gene>
    <name evidence="2" type="ORF">C0039_18100</name>
</gene>
<evidence type="ECO:0000313" key="2">
    <source>
        <dbReference type="EMBL" id="PLW67242.1"/>
    </source>
</evidence>
<comment type="similarity">
    <text evidence="1">Belongs to the enoyl-CoA hydratase/isomerase family.</text>
</comment>
<evidence type="ECO:0000256" key="1">
    <source>
        <dbReference type="ARBA" id="ARBA00005254"/>
    </source>
</evidence>
<dbReference type="Proteomes" id="UP000235005">
    <property type="component" value="Unassembled WGS sequence"/>
</dbReference>
<dbReference type="Gene3D" id="3.90.226.10">
    <property type="entry name" value="2-enoyl-CoA Hydratase, Chain A, domain 1"/>
    <property type="match status" value="1"/>
</dbReference>
<proteinExistence type="inferred from homology"/>
<accession>A0A2N5WYC8</accession>
<evidence type="ECO:0000313" key="3">
    <source>
        <dbReference type="Proteomes" id="UP000235005"/>
    </source>
</evidence>
<dbReference type="OrthoDB" id="9775794at2"/>
<sequence length="259" mass="28763">MSQVETSIHDHILDIHIRRPEKLNALSLEMFHDLCAALTELDANPQLRVAVLHAEGKHFTAGIELDEWAPHFVSGEGFPLREGNTDIFGLIGPRRRKPVIQAVQGYCFTWGVEMMLNMEIRVAADDTQFAMLEVQRGIYPCGGATIRLPQQMGLANAQRYLLTGDRWSAAEAYRLGLVQEVVSPGQQYGRAIELAQSIAKAAPLAVESVIKSVDFAAHHNQEEAVTQIFTDLVPIMQSEDAAEGIQSFVERREGVFKGR</sequence>
<dbReference type="CDD" id="cd06558">
    <property type="entry name" value="crotonase-like"/>
    <property type="match status" value="1"/>
</dbReference>
<dbReference type="EMBL" id="PKUS01000033">
    <property type="protein sequence ID" value="PLW67242.1"/>
    <property type="molecule type" value="Genomic_DNA"/>
</dbReference>
<dbReference type="RefSeq" id="WP_101518869.1">
    <property type="nucleotide sequence ID" value="NZ_PKUS01000033.1"/>
</dbReference>
<dbReference type="InterPro" id="IPR029045">
    <property type="entry name" value="ClpP/crotonase-like_dom_sf"/>
</dbReference>
<keyword evidence="3" id="KW-1185">Reference proteome</keyword>
<keyword evidence="2" id="KW-0456">Lyase</keyword>
<dbReference type="Gene3D" id="1.10.12.10">
    <property type="entry name" value="Lyase 2-enoyl-coa Hydratase, Chain A, domain 2"/>
    <property type="match status" value="1"/>
</dbReference>
<dbReference type="PANTHER" id="PTHR43802:SF1">
    <property type="entry name" value="IP11341P-RELATED"/>
    <property type="match status" value="1"/>
</dbReference>
<dbReference type="EC" id="4.2.1.17" evidence="2"/>
<dbReference type="SUPFAM" id="SSF52096">
    <property type="entry name" value="ClpP/crotonase"/>
    <property type="match status" value="1"/>
</dbReference>
<reference evidence="2 3" key="1">
    <citation type="submission" date="2018-01" db="EMBL/GenBank/DDBJ databases">
        <title>The draft genome sequence of Halioglobus lutimaris HF004.</title>
        <authorList>
            <person name="Du Z.-J."/>
            <person name="Shi M.-J."/>
        </authorList>
    </citation>
    <scope>NUCLEOTIDE SEQUENCE [LARGE SCALE GENOMIC DNA]</scope>
    <source>
        <strain evidence="2 3">HF004</strain>
    </source>
</reference>
<protein>
    <submittedName>
        <fullName evidence="2">Enoyl-CoA hydratase</fullName>
        <ecNumber evidence="2">4.2.1.17</ecNumber>
    </submittedName>
</protein>
<dbReference type="NCBIfam" id="NF005126">
    <property type="entry name" value="PRK06563.1"/>
    <property type="match status" value="1"/>
</dbReference>
<dbReference type="AlphaFoldDB" id="A0A2N5WYC8"/>